<evidence type="ECO:0000256" key="8">
    <source>
        <dbReference type="RuleBase" id="RU361238"/>
    </source>
</evidence>
<evidence type="ECO:0000256" key="4">
    <source>
        <dbReference type="ARBA" id="ARBA00022729"/>
    </source>
</evidence>
<protein>
    <recommendedName>
        <fullName evidence="8">Carboxylic ester hydrolase</fullName>
        <ecNumber evidence="8">3.1.1.-</ecNumber>
    </recommendedName>
</protein>
<evidence type="ECO:0000256" key="1">
    <source>
        <dbReference type="ARBA" id="ARBA00006249"/>
    </source>
</evidence>
<dbReference type="EC" id="3.1.1.-" evidence="8"/>
<comment type="caution">
    <text evidence="9">The sequence shown here is derived from an EMBL/GenBank/DDBJ whole genome shotgun (WGS) entry which is preliminary data.</text>
</comment>
<keyword evidence="7" id="KW-1015">Disulfide bond</keyword>
<proteinExistence type="inferred from homology"/>
<organism evidence="9 10">
    <name type="scientific">Emericellopsis atlantica</name>
    <dbReference type="NCBI Taxonomy" id="2614577"/>
    <lineage>
        <taxon>Eukaryota</taxon>
        <taxon>Fungi</taxon>
        <taxon>Dikarya</taxon>
        <taxon>Ascomycota</taxon>
        <taxon>Pezizomycotina</taxon>
        <taxon>Sordariomycetes</taxon>
        <taxon>Hypocreomycetidae</taxon>
        <taxon>Hypocreales</taxon>
        <taxon>Bionectriaceae</taxon>
        <taxon>Emericellopsis</taxon>
    </lineage>
</organism>
<evidence type="ECO:0000313" key="10">
    <source>
        <dbReference type="Proteomes" id="UP000887229"/>
    </source>
</evidence>
<dbReference type="Gene3D" id="3.40.50.1820">
    <property type="entry name" value="alpha/beta hydrolase"/>
    <property type="match status" value="1"/>
</dbReference>
<dbReference type="SUPFAM" id="SSF53474">
    <property type="entry name" value="alpha/beta-Hydrolases"/>
    <property type="match status" value="1"/>
</dbReference>
<evidence type="ECO:0000256" key="5">
    <source>
        <dbReference type="ARBA" id="ARBA00022801"/>
    </source>
</evidence>
<dbReference type="OrthoDB" id="3039123at2759"/>
<keyword evidence="2" id="KW-0719">Serine esterase</keyword>
<keyword evidence="3" id="KW-0479">Metal-binding</keyword>
<evidence type="ECO:0000256" key="2">
    <source>
        <dbReference type="ARBA" id="ARBA00022487"/>
    </source>
</evidence>
<dbReference type="PANTHER" id="PTHR33938:SF13">
    <property type="entry name" value="CARBOXYLIC ESTER HYDROLASE"/>
    <property type="match status" value="1"/>
</dbReference>
<dbReference type="InterPro" id="IPR029058">
    <property type="entry name" value="AB_hydrolase_fold"/>
</dbReference>
<name>A0A9P7ZG71_9HYPO</name>
<dbReference type="RefSeq" id="XP_046115151.1">
    <property type="nucleotide sequence ID" value="XM_046266488.1"/>
</dbReference>
<dbReference type="InterPro" id="IPR011118">
    <property type="entry name" value="Tannase/feruloyl_esterase"/>
</dbReference>
<evidence type="ECO:0000256" key="7">
    <source>
        <dbReference type="ARBA" id="ARBA00023157"/>
    </source>
</evidence>
<comment type="similarity">
    <text evidence="1 8">Belongs to the tannase family.</text>
</comment>
<evidence type="ECO:0000256" key="3">
    <source>
        <dbReference type="ARBA" id="ARBA00022723"/>
    </source>
</evidence>
<dbReference type="PANTHER" id="PTHR33938">
    <property type="entry name" value="FERULOYL ESTERASE B-RELATED"/>
    <property type="match status" value="1"/>
</dbReference>
<sequence length="526" mass="56997">MSTSLGQACTPDTFSPSIGGTDILSLEATPITGYNATVTAGSRFTAPDIDLVNAEFCNVTIQYTHANDSNHVITVEAWLPLHRDWNQRFLAVGGGGWNAGRSDFGRLAMSGAIADGFATIVTDAGLGEAADPSEWALVRPGEVDMINFRNQAYQALEDEALFGKALVQDFYGAAPSFSYFNGCSQGGRQGLLLAQRYPDLYDGIAAIAPAIYFTELLPYMAWGQQLMNERRQYPYACEIDAITAAALSACDGLDGVKDRLLSRVDECLATFDPHSMINKNIPCAQTEQGQMDITKVAADLVEEVWRGMPIMRNNQSSIYPGVSPGANLTGTDALPMLLGTACADGTCFGNLGPLAEGYIKYFLAKDPEAIFDTSMTREEFLDTIVARSREEYGAILDSSDPDLTAFHASGGKMVTWHGLMDPLIPHRATEDYYNAVAGISPDVQEFYRYFEAPGIEHCTGGPSQVPTKLFKQLQAWVEEGVAPDASDVQVKVGCATHERILCAYPKRAVYQEDCGDVSLAACWTCQ</sequence>
<dbReference type="Proteomes" id="UP000887229">
    <property type="component" value="Unassembled WGS sequence"/>
</dbReference>
<dbReference type="Pfam" id="PF07519">
    <property type="entry name" value="Tannase"/>
    <property type="match status" value="1"/>
</dbReference>
<keyword evidence="5 8" id="KW-0378">Hydrolase</keyword>
<gene>
    <name evidence="9" type="ORF">F5Z01DRAFT_712810</name>
</gene>
<evidence type="ECO:0000256" key="6">
    <source>
        <dbReference type="ARBA" id="ARBA00022837"/>
    </source>
</evidence>
<dbReference type="AlphaFoldDB" id="A0A9P7ZG71"/>
<dbReference type="GO" id="GO:0046872">
    <property type="term" value="F:metal ion binding"/>
    <property type="evidence" value="ECO:0007669"/>
    <property type="project" value="UniProtKB-KW"/>
</dbReference>
<evidence type="ECO:0000313" key="9">
    <source>
        <dbReference type="EMBL" id="KAG9251227.1"/>
    </source>
</evidence>
<reference evidence="9" key="1">
    <citation type="journal article" date="2021" name="IMA Fungus">
        <title>Genomic characterization of three marine fungi, including Emericellopsis atlantica sp. nov. with signatures of a generalist lifestyle and marine biomass degradation.</title>
        <authorList>
            <person name="Hagestad O.C."/>
            <person name="Hou L."/>
            <person name="Andersen J.H."/>
            <person name="Hansen E.H."/>
            <person name="Altermark B."/>
            <person name="Li C."/>
            <person name="Kuhnert E."/>
            <person name="Cox R.J."/>
            <person name="Crous P.W."/>
            <person name="Spatafora J.W."/>
            <person name="Lail K."/>
            <person name="Amirebrahimi M."/>
            <person name="Lipzen A."/>
            <person name="Pangilinan J."/>
            <person name="Andreopoulos W."/>
            <person name="Hayes R.D."/>
            <person name="Ng V."/>
            <person name="Grigoriev I.V."/>
            <person name="Jackson S.A."/>
            <person name="Sutton T.D.S."/>
            <person name="Dobson A.D.W."/>
            <person name="Rama T."/>
        </authorList>
    </citation>
    <scope>NUCLEOTIDE SEQUENCE</scope>
    <source>
        <strain evidence="9">TS7</strain>
    </source>
</reference>
<dbReference type="GeneID" id="70297391"/>
<keyword evidence="10" id="KW-1185">Reference proteome</keyword>
<accession>A0A9P7ZG71</accession>
<keyword evidence="6" id="KW-0106">Calcium</keyword>
<dbReference type="GO" id="GO:0030600">
    <property type="term" value="F:feruloyl esterase activity"/>
    <property type="evidence" value="ECO:0007669"/>
    <property type="project" value="UniProtKB-ARBA"/>
</dbReference>
<dbReference type="EMBL" id="MU251270">
    <property type="protein sequence ID" value="KAG9251227.1"/>
    <property type="molecule type" value="Genomic_DNA"/>
</dbReference>
<keyword evidence="4" id="KW-0732">Signal</keyword>